<proteinExistence type="inferred from homology"/>
<evidence type="ECO:0000256" key="6">
    <source>
        <dbReference type="ARBA" id="ARBA00023136"/>
    </source>
</evidence>
<evidence type="ECO:0000313" key="10">
    <source>
        <dbReference type="Proteomes" id="UP001165063"/>
    </source>
</evidence>
<protein>
    <recommendedName>
        <fullName evidence="3 8">Protein YOP1</fullName>
    </recommendedName>
</protein>
<evidence type="ECO:0000256" key="5">
    <source>
        <dbReference type="ARBA" id="ARBA00022989"/>
    </source>
</evidence>
<dbReference type="Proteomes" id="UP001165063">
    <property type="component" value="Unassembled WGS sequence"/>
</dbReference>
<evidence type="ECO:0000256" key="8">
    <source>
        <dbReference type="RuleBase" id="RU362006"/>
    </source>
</evidence>
<sequence>MDFKSIQGQAAQFFSTVDKQTAHIKSLDTFEQKTKIPRSYVVVAVGVIYLFLTFLNFGGIGQFLSNIAGFVYPCYLSLKALRTTTAKDDTRLLTYWVVFSFLNVIEFWSTAILYWIPSYFLVKTFFLIYLSSPVTNGAEKVYKSAIKPLSDKLIPVDADTTTNEAVGDLLNKVQQKTE</sequence>
<keyword evidence="5 8" id="KW-1133">Transmembrane helix</keyword>
<organism evidence="9 10">
    <name type="scientific">Ambrosiozyma monospora</name>
    <name type="common">Yeast</name>
    <name type="synonym">Endomycopsis monosporus</name>
    <dbReference type="NCBI Taxonomy" id="43982"/>
    <lineage>
        <taxon>Eukaryota</taxon>
        <taxon>Fungi</taxon>
        <taxon>Dikarya</taxon>
        <taxon>Ascomycota</taxon>
        <taxon>Saccharomycotina</taxon>
        <taxon>Pichiomycetes</taxon>
        <taxon>Pichiales</taxon>
        <taxon>Pichiaceae</taxon>
        <taxon>Ambrosiozyma</taxon>
    </lineage>
</organism>
<comment type="caution">
    <text evidence="9">The sequence shown here is derived from an EMBL/GenBank/DDBJ whole genome shotgun (WGS) entry which is preliminary data.</text>
</comment>
<dbReference type="InterPro" id="IPR004345">
    <property type="entry name" value="TB2_DP1_HVA22"/>
</dbReference>
<evidence type="ECO:0000256" key="4">
    <source>
        <dbReference type="ARBA" id="ARBA00022692"/>
    </source>
</evidence>
<gene>
    <name evidence="9" type="ORF">Amon01_000313800</name>
</gene>
<evidence type="ECO:0000256" key="7">
    <source>
        <dbReference type="ARBA" id="ARBA00045873"/>
    </source>
</evidence>
<comment type="similarity">
    <text evidence="2 8">Belongs to the DP1 family.</text>
</comment>
<keyword evidence="4 8" id="KW-0812">Transmembrane</keyword>
<reference evidence="9" key="1">
    <citation type="submission" date="2023-04" db="EMBL/GenBank/DDBJ databases">
        <title>Ambrosiozyma monospora NBRC 1965.</title>
        <authorList>
            <person name="Ichikawa N."/>
            <person name="Sato H."/>
            <person name="Tonouchi N."/>
        </authorList>
    </citation>
    <scope>NUCLEOTIDE SEQUENCE</scope>
    <source>
        <strain evidence="9">NBRC 1965</strain>
    </source>
</reference>
<evidence type="ECO:0000256" key="1">
    <source>
        <dbReference type="ARBA" id="ARBA00004141"/>
    </source>
</evidence>
<dbReference type="Pfam" id="PF03134">
    <property type="entry name" value="TB2_DP1_HVA22"/>
    <property type="match status" value="1"/>
</dbReference>
<feature type="transmembrane region" description="Helical" evidence="8">
    <location>
        <begin position="40"/>
        <end position="57"/>
    </location>
</feature>
<evidence type="ECO:0000256" key="3">
    <source>
        <dbReference type="ARBA" id="ARBA00019184"/>
    </source>
</evidence>
<comment type="function">
    <text evidence="7">Required to generate and maintain the structure of the tubular endoplasmic reticulum network and the vacuole. Induces high curvature in membranes and causes membrane tubule formation. Involved in membrane/vesicle trafficking.</text>
</comment>
<dbReference type="OrthoDB" id="10009287at2759"/>
<dbReference type="EMBL" id="BSXU01001271">
    <property type="protein sequence ID" value="GMG25619.1"/>
    <property type="molecule type" value="Genomic_DNA"/>
</dbReference>
<dbReference type="AlphaFoldDB" id="A0A9W6YY03"/>
<dbReference type="PANTHER" id="PTHR12300:SF161">
    <property type="entry name" value="RECEPTOR EXPRESSION-ENHANCING PROTEIN"/>
    <property type="match status" value="1"/>
</dbReference>
<name>A0A9W6YY03_AMBMO</name>
<evidence type="ECO:0000313" key="9">
    <source>
        <dbReference type="EMBL" id="GMG25619.1"/>
    </source>
</evidence>
<feature type="transmembrane region" description="Helical" evidence="8">
    <location>
        <begin position="93"/>
        <end position="116"/>
    </location>
</feature>
<comment type="subcellular location">
    <subcellularLocation>
        <location evidence="1 8">Membrane</location>
        <topology evidence="1 8">Multi-pass membrane protein</topology>
    </subcellularLocation>
</comment>
<dbReference type="PANTHER" id="PTHR12300">
    <property type="entry name" value="HVA22-LIKE PROTEINS"/>
    <property type="match status" value="1"/>
</dbReference>
<evidence type="ECO:0000256" key="2">
    <source>
        <dbReference type="ARBA" id="ARBA00008573"/>
    </source>
</evidence>
<keyword evidence="10" id="KW-1185">Reference proteome</keyword>
<dbReference type="GO" id="GO:0016020">
    <property type="term" value="C:membrane"/>
    <property type="evidence" value="ECO:0007669"/>
    <property type="project" value="UniProtKB-SubCell"/>
</dbReference>
<comment type="caution">
    <text evidence="8">Lacks conserved residue(s) required for the propagation of feature annotation.</text>
</comment>
<accession>A0A9W6YY03</accession>
<keyword evidence="6 8" id="KW-0472">Membrane</keyword>